<dbReference type="Proteomes" id="UP000078356">
    <property type="component" value="Unassembled WGS sequence"/>
</dbReference>
<dbReference type="InterPro" id="IPR038444">
    <property type="entry name" value="DUF465_sf"/>
</dbReference>
<reference evidence="6" key="2">
    <citation type="submission" date="2016-10" db="EMBL/GenBank/DDBJ databases">
        <authorList>
            <person name="de Groot N.N."/>
        </authorList>
    </citation>
    <scope>NUCLEOTIDE SEQUENCE [LARGE SCALE GENOMIC DNA]</scope>
    <source>
        <strain evidence="6">DSM 15758</strain>
    </source>
</reference>
<dbReference type="GeneID" id="57560988"/>
<reference evidence="1 8" key="5">
    <citation type="submission" date="2017-06" db="EMBL/GenBank/DDBJ databases">
        <title>Evolution towards high GC content and high-temperature stress adaptation in endophytic Pseudomonas oryzihabitans impacted its plant-growth promoting traits.</title>
        <authorList>
            <person name="Nascimento F.X."/>
        </authorList>
    </citation>
    <scope>NUCLEOTIDE SEQUENCE [LARGE SCALE GENOMIC DNA]</scope>
    <source>
        <strain evidence="1 8">MS8</strain>
    </source>
</reference>
<evidence type="ECO:0000313" key="3">
    <source>
        <dbReference type="EMBL" id="ONN73382.1"/>
    </source>
</evidence>
<evidence type="ECO:0000313" key="5">
    <source>
        <dbReference type="Proteomes" id="UP000078356"/>
    </source>
</evidence>
<dbReference type="EMBL" id="MTLN01000001">
    <property type="protein sequence ID" value="ONN73382.1"/>
    <property type="molecule type" value="Genomic_DNA"/>
</dbReference>
<dbReference type="EMBL" id="CP022198">
    <property type="protein sequence ID" value="AXA65575.1"/>
    <property type="molecule type" value="Genomic_DNA"/>
</dbReference>
<keyword evidence="7" id="KW-1185">Reference proteome</keyword>
<reference evidence="3 7" key="4">
    <citation type="submission" date="2017-01" db="EMBL/GenBank/DDBJ databases">
        <title>Pseudomonas psychrotolerans genome sequencing and assembly.</title>
        <authorList>
            <person name="Vyas B."/>
            <person name="Mayilraj S."/>
        </authorList>
    </citation>
    <scope>NUCLEOTIDE SEQUENCE [LARGE SCALE GENOMIC DNA]</scope>
    <source>
        <strain evidence="3 7">SDS18</strain>
    </source>
</reference>
<dbReference type="Proteomes" id="UP000183046">
    <property type="component" value="Unassembled WGS sequence"/>
</dbReference>
<reference evidence="4" key="3">
    <citation type="submission" date="2016-10" db="EMBL/GenBank/DDBJ databases">
        <authorList>
            <person name="Varghese N."/>
            <person name="Submissions S."/>
        </authorList>
    </citation>
    <scope>NUCLEOTIDE SEQUENCE</scope>
    <source>
        <strain evidence="4">DSM 15758</strain>
    </source>
</reference>
<dbReference type="Pfam" id="PF04325">
    <property type="entry name" value="DUF465"/>
    <property type="match status" value="1"/>
</dbReference>
<sequence length="79" mass="9215">MVAKHDLHKDFPEYAEQLDSRPQTDAAFAKLLEDYAKLDQQILDLEEVEESSGDEELGRLRRERVLLKDKIAQQLKYPS</sequence>
<evidence type="ECO:0000313" key="1">
    <source>
        <dbReference type="EMBL" id="AXA65575.1"/>
    </source>
</evidence>
<evidence type="ECO:0000313" key="8">
    <source>
        <dbReference type="Proteomes" id="UP000250579"/>
    </source>
</evidence>
<dbReference type="STRING" id="47885.APT59_03700"/>
<protein>
    <submittedName>
        <fullName evidence="2">GTP-binding protein</fullName>
    </submittedName>
</protein>
<organism evidence="2 5">
    <name type="scientific">Pseudomonas oryzihabitans</name>
    <dbReference type="NCBI Taxonomy" id="47885"/>
    <lineage>
        <taxon>Bacteria</taxon>
        <taxon>Pseudomonadati</taxon>
        <taxon>Pseudomonadota</taxon>
        <taxon>Gammaproteobacteria</taxon>
        <taxon>Pseudomonadales</taxon>
        <taxon>Pseudomonadaceae</taxon>
        <taxon>Pseudomonas</taxon>
    </lineage>
</organism>
<evidence type="ECO:0000313" key="4">
    <source>
        <dbReference type="EMBL" id="SCZ38027.1"/>
    </source>
</evidence>
<accession>A0A1G5NKW1</accession>
<reference evidence="2 5" key="1">
    <citation type="submission" date="2016-04" db="EMBL/GenBank/DDBJ databases">
        <title>Draft Genome Sequences of Staphylococcus capitis Strain H36, S. capitis Strain H65, S. cohnii Strain H62, S. hominis Strain H69, Mycobacterium iranicum Strain H39, Plantibacter sp. Strain H53, Pseudomonas oryzihabitans Strain H72, and Microbacterium sp. Strain H83, isolated from residential settings.</title>
        <authorList>
            <person name="Lymperopoulou D."/>
            <person name="Adams R.I."/>
            <person name="Lindow S."/>
            <person name="Coil D.A."/>
            <person name="Jospin G."/>
            <person name="Eisen J.A."/>
        </authorList>
    </citation>
    <scope>NUCLEOTIDE SEQUENCE [LARGE SCALE GENOMIC DNA]</scope>
    <source>
        <strain evidence="2 5">H72</strain>
    </source>
</reference>
<dbReference type="RefSeq" id="WP_007162691.1">
    <property type="nucleotide sequence ID" value="NZ_CP022198.1"/>
</dbReference>
<evidence type="ECO:0000313" key="7">
    <source>
        <dbReference type="Proteomes" id="UP000189310"/>
    </source>
</evidence>
<dbReference type="Gene3D" id="6.10.280.50">
    <property type="match status" value="1"/>
</dbReference>
<dbReference type="Proteomes" id="UP000189310">
    <property type="component" value="Unassembled WGS sequence"/>
</dbReference>
<dbReference type="EMBL" id="FMWB01000006">
    <property type="protein sequence ID" value="SCZ38027.1"/>
    <property type="molecule type" value="Genomic_DNA"/>
</dbReference>
<dbReference type="eggNOG" id="COG2841">
    <property type="taxonomic scope" value="Bacteria"/>
</dbReference>
<evidence type="ECO:0000313" key="2">
    <source>
        <dbReference type="EMBL" id="OAN30523.1"/>
    </source>
</evidence>
<dbReference type="EMBL" id="LWCR01000009">
    <property type="protein sequence ID" value="OAN30523.1"/>
    <property type="molecule type" value="Genomic_DNA"/>
</dbReference>
<name>A0A0D7FFH0_9PSED</name>
<dbReference type="Proteomes" id="UP000250579">
    <property type="component" value="Chromosome"/>
</dbReference>
<dbReference type="InterPro" id="IPR007420">
    <property type="entry name" value="DUF465"/>
</dbReference>
<gene>
    <name evidence="2" type="ORF">A4V15_15965</name>
    <name evidence="3" type="ORF">BVL52_00805</name>
    <name evidence="1" type="ORF">CE139_07035</name>
    <name evidence="4" type="ORF">SAMN05216279_106241</name>
</gene>
<dbReference type="OrthoDB" id="6935202at2"/>
<proteinExistence type="predicted"/>
<dbReference type="AlphaFoldDB" id="A0A0D7FFH0"/>
<dbReference type="PATRIC" id="fig|47885.6.peg.4569"/>
<evidence type="ECO:0000313" key="6">
    <source>
        <dbReference type="Proteomes" id="UP000183046"/>
    </source>
</evidence>
<dbReference type="STRING" id="237610.BJP27_18135"/>
<accession>A0A0D7FFH0</accession>